<keyword evidence="2" id="KW-1185">Reference proteome</keyword>
<accession>A0ABC9WF34</accession>
<sequence length="75" mass="8444">MSFHRCSPGRDDANVWDLGTLPGEQEGWVRYIHQCLRWKPKSLLFLSFGITHNAVVWSLCKGRTDTGGLPPCGQD</sequence>
<dbReference type="Proteomes" id="UP001623348">
    <property type="component" value="Unassembled WGS sequence"/>
</dbReference>
<protein>
    <submittedName>
        <fullName evidence="1">Uncharacterized protein</fullName>
    </submittedName>
</protein>
<dbReference type="AlphaFoldDB" id="A0ABC9WF34"/>
<name>A0ABC9WF34_GRUJA</name>
<evidence type="ECO:0000313" key="1">
    <source>
        <dbReference type="EMBL" id="GAB0183765.1"/>
    </source>
</evidence>
<dbReference type="EMBL" id="BAAFJT010000002">
    <property type="protein sequence ID" value="GAB0183765.1"/>
    <property type="molecule type" value="Genomic_DNA"/>
</dbReference>
<proteinExistence type="predicted"/>
<reference evidence="1 2" key="1">
    <citation type="submission" date="2024-06" db="EMBL/GenBank/DDBJ databases">
        <title>The draft genome of Grus japonensis, version 3.</title>
        <authorList>
            <person name="Nabeshima K."/>
            <person name="Suzuki S."/>
            <person name="Onuma M."/>
        </authorList>
    </citation>
    <scope>NUCLEOTIDE SEQUENCE [LARGE SCALE GENOMIC DNA]</scope>
    <source>
        <strain evidence="1 2">451A</strain>
    </source>
</reference>
<comment type="caution">
    <text evidence="1">The sequence shown here is derived from an EMBL/GenBank/DDBJ whole genome shotgun (WGS) entry which is preliminary data.</text>
</comment>
<organism evidence="1 2">
    <name type="scientific">Grus japonensis</name>
    <name type="common">Japanese crane</name>
    <name type="synonym">Red-crowned crane</name>
    <dbReference type="NCBI Taxonomy" id="30415"/>
    <lineage>
        <taxon>Eukaryota</taxon>
        <taxon>Metazoa</taxon>
        <taxon>Chordata</taxon>
        <taxon>Craniata</taxon>
        <taxon>Vertebrata</taxon>
        <taxon>Euteleostomi</taxon>
        <taxon>Archelosauria</taxon>
        <taxon>Archosauria</taxon>
        <taxon>Dinosauria</taxon>
        <taxon>Saurischia</taxon>
        <taxon>Theropoda</taxon>
        <taxon>Coelurosauria</taxon>
        <taxon>Aves</taxon>
        <taxon>Neognathae</taxon>
        <taxon>Neoaves</taxon>
        <taxon>Gruiformes</taxon>
        <taxon>Gruidae</taxon>
        <taxon>Grus</taxon>
    </lineage>
</organism>
<gene>
    <name evidence="1" type="ORF">GRJ2_000841800</name>
</gene>
<evidence type="ECO:0000313" key="2">
    <source>
        <dbReference type="Proteomes" id="UP001623348"/>
    </source>
</evidence>